<organism evidence="1">
    <name type="scientific">Schistocephalus solidus</name>
    <name type="common">Tapeworm</name>
    <dbReference type="NCBI Taxonomy" id="70667"/>
    <lineage>
        <taxon>Eukaryota</taxon>
        <taxon>Metazoa</taxon>
        <taxon>Spiralia</taxon>
        <taxon>Lophotrochozoa</taxon>
        <taxon>Platyhelminthes</taxon>
        <taxon>Cestoda</taxon>
        <taxon>Eucestoda</taxon>
        <taxon>Diphyllobothriidea</taxon>
        <taxon>Diphyllobothriidae</taxon>
        <taxon>Schistocephalus</taxon>
    </lineage>
</organism>
<dbReference type="PANTHER" id="PTHR36300">
    <property type="entry name" value="RAW, ISOFORM A"/>
    <property type="match status" value="1"/>
</dbReference>
<accession>A0A183SZX8</accession>
<proteinExistence type="predicted"/>
<sequence length="64" mass="7376">LRLLVCICSYKFDYMTTRNLVFLGGACNPTTWRQKHAIPFLEEAGINFYNPVTICFLCICFSAF</sequence>
<dbReference type="AlphaFoldDB" id="A0A183SZX8"/>
<evidence type="ECO:0000313" key="1">
    <source>
        <dbReference type="WBParaSite" id="SSLN_0001013801-mRNA-1"/>
    </source>
</evidence>
<reference evidence="1" key="1">
    <citation type="submission" date="2016-06" db="UniProtKB">
        <authorList>
            <consortium name="WormBaseParasite"/>
        </authorList>
    </citation>
    <scope>IDENTIFICATION</scope>
</reference>
<dbReference type="PANTHER" id="PTHR36300:SF1">
    <property type="entry name" value="RAW, ISOFORM A"/>
    <property type="match status" value="1"/>
</dbReference>
<dbReference type="WBParaSite" id="SSLN_0001013801-mRNA-1">
    <property type="protein sequence ID" value="SSLN_0001013801-mRNA-1"/>
    <property type="gene ID" value="SSLN_0001013801"/>
</dbReference>
<dbReference type="GO" id="GO:0005886">
    <property type="term" value="C:plasma membrane"/>
    <property type="evidence" value="ECO:0007669"/>
    <property type="project" value="TreeGrafter"/>
</dbReference>
<name>A0A183SZX8_SCHSO</name>
<protein>
    <submittedName>
        <fullName evidence="1">Chal_sti_synt_N domain-containing protein</fullName>
    </submittedName>
</protein>